<protein>
    <submittedName>
        <fullName evidence="1">Uncharacterized protein</fullName>
    </submittedName>
</protein>
<proteinExistence type="predicted"/>
<sequence>MAEVSAAAVGAVLDVNTAGNPTETAMAYLQDEKTDGDITNLNLGELDLTTDEFILDEVDIHIQANLEDDLVKEALKTGVDLRQYSKQVESELQRIEQASIKDYIKESQNIALLHNQITACDSILERMEGMLSGFQSDLSSISSEIQTLQQQSVSMNVRLKNRQAVRSHLSQLVDELVVPGTMISTILDSPVTEQEFLEQLHELNNKINFAKELSFRETLACSDIQDIVDRLKLKAVSKIREFILQKIYSFRKPMTNYQIPQNTLLKYRFFYQFLLANERTVAKEIRDEYVDTMSKIYYSYFKSYSGRLLKVQVIRGGGRQRRPDGSRRYSQERYPLKLSFFSKPSLKSRNTIFTLGQRGTILSPAELEGPILVPHTAQRGDSRYPYETLFRSQHYALLDNGCREYLFLSDFFMVAGNSALDLFNSIMGKTLSMFLKSMSTYVSDCYDSIAVFLCIHIILRFRAITAKRNIPALDKYWEAVLELLWPRFELILELNIHSIRNTDPQKLGVLDTRPHYVNHSSLHAEFSSAIVSINQTFPNERTNALLGQLQVEVENFVLKMAAEFPSRRDQLIFLINNYDMMLSVLMERAADDSKEVEGFQQLLLARTQEFIEEILSPPFGGMIAFVKEAEALMEKGQLDRLKNEEARITQLIRGFSSTWKQSVESMSQDVMRSFTNFKNGTSIIQGALTQLIQYYHGFHKVLNQPTFRSLAVRSELINLHHLMVEVKKHKPNF</sequence>
<organism evidence="1 2">
    <name type="scientific">Scortum barcoo</name>
    <name type="common">barcoo grunter</name>
    <dbReference type="NCBI Taxonomy" id="214431"/>
    <lineage>
        <taxon>Eukaryota</taxon>
        <taxon>Metazoa</taxon>
        <taxon>Chordata</taxon>
        <taxon>Craniata</taxon>
        <taxon>Vertebrata</taxon>
        <taxon>Euteleostomi</taxon>
        <taxon>Actinopterygii</taxon>
        <taxon>Neopterygii</taxon>
        <taxon>Teleostei</taxon>
        <taxon>Neoteleostei</taxon>
        <taxon>Acanthomorphata</taxon>
        <taxon>Eupercaria</taxon>
        <taxon>Centrarchiformes</taxon>
        <taxon>Terapontoidei</taxon>
        <taxon>Terapontidae</taxon>
        <taxon>Scortum</taxon>
    </lineage>
</organism>
<evidence type="ECO:0000313" key="2">
    <source>
        <dbReference type="Proteomes" id="UP000831701"/>
    </source>
</evidence>
<reference evidence="1" key="1">
    <citation type="submission" date="2022-04" db="EMBL/GenBank/DDBJ databases">
        <title>Jade perch genome.</title>
        <authorList>
            <person name="Chao B."/>
        </authorList>
    </citation>
    <scope>NUCLEOTIDE SEQUENCE</scope>
    <source>
        <strain evidence="1">CB-2022</strain>
    </source>
</reference>
<comment type="caution">
    <text evidence="1">The sequence shown here is derived from an EMBL/GenBank/DDBJ whole genome shotgun (WGS) entry which is preliminary data.</text>
</comment>
<dbReference type="Proteomes" id="UP000831701">
    <property type="component" value="Chromosome 18"/>
</dbReference>
<accession>A0ACB8VU61</accession>
<dbReference type="EMBL" id="CM041548">
    <property type="protein sequence ID" value="KAI3358980.1"/>
    <property type="molecule type" value="Genomic_DNA"/>
</dbReference>
<keyword evidence="2" id="KW-1185">Reference proteome</keyword>
<evidence type="ECO:0000313" key="1">
    <source>
        <dbReference type="EMBL" id="KAI3358980.1"/>
    </source>
</evidence>
<gene>
    <name evidence="1" type="ORF">L3Q82_015362</name>
</gene>
<name>A0ACB8VU61_9TELE</name>